<dbReference type="FunCoup" id="G8YC89">
    <property type="interactions" value="195"/>
</dbReference>
<keyword evidence="3" id="KW-1185">Reference proteome</keyword>
<evidence type="ECO:0000259" key="1">
    <source>
        <dbReference type="PROSITE" id="PS50181"/>
    </source>
</evidence>
<dbReference type="InterPro" id="IPR036047">
    <property type="entry name" value="F-box-like_dom_sf"/>
</dbReference>
<dbReference type="OrthoDB" id="3976101at2759"/>
<gene>
    <name evidence="2" type="primary">Piso0_002300</name>
    <name evidence="2" type="ORF">GNLVRS01_PISO0J09029g</name>
</gene>
<organism evidence="2 3">
    <name type="scientific">Pichia sorbitophila (strain ATCC MYA-4447 / BCRC 22081 / CBS 7064 / NBRC 10061 / NRRL Y-12695)</name>
    <name type="common">Hybrid yeast</name>
    <dbReference type="NCBI Taxonomy" id="559304"/>
    <lineage>
        <taxon>Eukaryota</taxon>
        <taxon>Fungi</taxon>
        <taxon>Dikarya</taxon>
        <taxon>Ascomycota</taxon>
        <taxon>Saccharomycotina</taxon>
        <taxon>Pichiomycetes</taxon>
        <taxon>Debaryomycetaceae</taxon>
        <taxon>Millerozyma</taxon>
    </lineage>
</organism>
<reference evidence="2 3" key="1">
    <citation type="journal article" date="2012" name="G3 (Bethesda)">
        <title>Pichia sorbitophila, an interspecies yeast hybrid reveals early steps of genome resolution following polyploidization.</title>
        <authorList>
            <person name="Leh Louis V."/>
            <person name="Despons L."/>
            <person name="Friedrich A."/>
            <person name="Martin T."/>
            <person name="Durrens P."/>
            <person name="Casaregola S."/>
            <person name="Neuveglise C."/>
            <person name="Fairhead C."/>
            <person name="Marck C."/>
            <person name="Cruz J.A."/>
            <person name="Straub M.L."/>
            <person name="Kugler V."/>
            <person name="Sacerdot C."/>
            <person name="Uzunov Z."/>
            <person name="Thierry A."/>
            <person name="Weiss S."/>
            <person name="Bleykasten C."/>
            <person name="De Montigny J."/>
            <person name="Jacques N."/>
            <person name="Jung P."/>
            <person name="Lemaire M."/>
            <person name="Mallet S."/>
            <person name="Morel G."/>
            <person name="Richard G.F."/>
            <person name="Sarkar A."/>
            <person name="Savel G."/>
            <person name="Schacherer J."/>
            <person name="Seret M.L."/>
            <person name="Talla E."/>
            <person name="Samson G."/>
            <person name="Jubin C."/>
            <person name="Poulain J."/>
            <person name="Vacherie B."/>
            <person name="Barbe V."/>
            <person name="Pelletier E."/>
            <person name="Sherman D.J."/>
            <person name="Westhof E."/>
            <person name="Weissenbach J."/>
            <person name="Baret P.V."/>
            <person name="Wincker P."/>
            <person name="Gaillardin C."/>
            <person name="Dujon B."/>
            <person name="Souciet J.L."/>
        </authorList>
    </citation>
    <scope>NUCLEOTIDE SEQUENCE [LARGE SCALE GENOMIC DNA]</scope>
    <source>
        <strain evidence="3">ATCC MYA-4447 / BCRC 22081 / CBS 7064 / NBRC 10061 / NRRL Y-12695</strain>
    </source>
</reference>
<dbReference type="STRING" id="559304.G8YC89"/>
<dbReference type="HOGENOM" id="CLU_446963_0_0_1"/>
<name>G8YC89_PICSO</name>
<evidence type="ECO:0000313" key="2">
    <source>
        <dbReference type="EMBL" id="CCE82570.1"/>
    </source>
</evidence>
<protein>
    <submittedName>
        <fullName evidence="2">Piso0_002300 protein</fullName>
    </submittedName>
</protein>
<dbReference type="InterPro" id="IPR001810">
    <property type="entry name" value="F-box_dom"/>
</dbReference>
<dbReference type="eggNOG" id="ENOG502R4NW">
    <property type="taxonomic scope" value="Eukaryota"/>
</dbReference>
<sequence>MSHLSSLPKNILLNIIGFLPQQDVINLARTNFDFYEICMVKLYRRIIIRLEPVLQPSSRDIRGINYIDAKQTVVYGLKKVLNREDQLKIINARIQVLILSLKINSGLLDYIEELTIYGRLDAATGSSVAELVSLLQGRSLKKLLITDYKLRRSIGSSLKVETYKSFESVTIDKVSDLNHIHELPHVKEIVVALKDQGNQPFDPNQLSQPELIASQLARIQTLIITEDNRFHQEFVKLLKYLYEKYGLRLKLHTFCFNYYHGKADIPVYSNFLTQTQIVDWTLVRNIEVRMGCDNVACNQECLGMLQLSLPALKKVSLVQHSEGEIDTHKYNEIWEVKVFSFLEELVDSGLKLISIRHKPAPDGVFFDGMEGNYLQRLQLYTDMLPKILQNSRTTLLLPNLLKSLACYEQPMNTLLWNGCKCSHCELYLSKLDDFLMTHRYYRFKNHAFKDLVSSTLISSIAEALTKRHCAHDLMPDFDMLRYPFNDTRWDFHSNNFSIPFKCSVDKNYKEHEFDEDVEVFYDASDVFEACPFSSNLFRPVARAISHYVNDIVRTIISLSRGDAEDVEIGTSKDLNDGGAPNSFGILLLNGFYYHLDREANGTNYFSNIYDA</sequence>
<feature type="domain" description="F-box" evidence="1">
    <location>
        <begin position="1"/>
        <end position="46"/>
    </location>
</feature>
<dbReference type="Pfam" id="PF12937">
    <property type="entry name" value="F-box-like"/>
    <property type="match status" value="1"/>
</dbReference>
<proteinExistence type="predicted"/>
<dbReference type="SUPFAM" id="SSF81383">
    <property type="entry name" value="F-box domain"/>
    <property type="match status" value="1"/>
</dbReference>
<accession>G8YC89</accession>
<dbReference type="PROSITE" id="PS50181">
    <property type="entry name" value="FBOX"/>
    <property type="match status" value="1"/>
</dbReference>
<dbReference type="OMA" id="HANEFRS"/>
<dbReference type="EMBL" id="FO082050">
    <property type="protein sequence ID" value="CCE82570.1"/>
    <property type="molecule type" value="Genomic_DNA"/>
</dbReference>
<evidence type="ECO:0000313" key="3">
    <source>
        <dbReference type="Proteomes" id="UP000005222"/>
    </source>
</evidence>
<dbReference type="AlphaFoldDB" id="G8YC89"/>
<dbReference type="InParanoid" id="G8YC89"/>
<dbReference type="Proteomes" id="UP000005222">
    <property type="component" value="Chromosome J"/>
</dbReference>